<evidence type="ECO:0000313" key="3">
    <source>
        <dbReference type="Proteomes" id="UP001606302"/>
    </source>
</evidence>
<proteinExistence type="predicted"/>
<dbReference type="Proteomes" id="UP001606302">
    <property type="component" value="Unassembled WGS sequence"/>
</dbReference>
<keyword evidence="1" id="KW-1133">Transmembrane helix</keyword>
<dbReference type="EMBL" id="JBIGHX010000003">
    <property type="protein sequence ID" value="MFG6462006.1"/>
    <property type="molecule type" value="Genomic_DNA"/>
</dbReference>
<comment type="caution">
    <text evidence="2">The sequence shown here is derived from an EMBL/GenBank/DDBJ whole genome shotgun (WGS) entry which is preliminary data.</text>
</comment>
<reference evidence="2 3" key="1">
    <citation type="submission" date="2024-08" db="EMBL/GenBank/DDBJ databases">
        <authorList>
            <person name="Lu H."/>
        </authorList>
    </citation>
    <scope>NUCLEOTIDE SEQUENCE [LARGE SCALE GENOMIC DNA]</scope>
    <source>
        <strain evidence="2 3">DXS20W</strain>
    </source>
</reference>
<keyword evidence="3" id="KW-1185">Reference proteome</keyword>
<gene>
    <name evidence="2" type="ORF">ACG04Q_10525</name>
</gene>
<dbReference type="RefSeq" id="WP_394510870.1">
    <property type="nucleotide sequence ID" value="NZ_JBIGHX010000003.1"/>
</dbReference>
<feature type="transmembrane region" description="Helical" evidence="1">
    <location>
        <begin position="7"/>
        <end position="31"/>
    </location>
</feature>
<keyword evidence="1" id="KW-0812">Transmembrane</keyword>
<name>A0ABW7GJ75_9BURK</name>
<evidence type="ECO:0000313" key="2">
    <source>
        <dbReference type="EMBL" id="MFG6462006.1"/>
    </source>
</evidence>
<keyword evidence="1" id="KW-0472">Membrane</keyword>
<sequence>MRKIPRLIARVLGMMALLAALLAMLSPWLLYEIGLSRFDAMPARPAQMATAEQQAWVWRLARGSGMPTVAPMNPYGYVLRLLAGDGRAQPGETIAYWVAREHNWRQPSRRSMAWWHLSNAALAIWLTRHWSAEDIASAAYAAQWPRRRPLDVSPPPASASPAR</sequence>
<protein>
    <submittedName>
        <fullName evidence="2">Uncharacterized protein</fullName>
    </submittedName>
</protein>
<accession>A0ABW7GJ75</accession>
<organism evidence="2 3">
    <name type="scientific">Pelomonas lactea</name>
    <dbReference type="NCBI Taxonomy" id="3299030"/>
    <lineage>
        <taxon>Bacteria</taxon>
        <taxon>Pseudomonadati</taxon>
        <taxon>Pseudomonadota</taxon>
        <taxon>Betaproteobacteria</taxon>
        <taxon>Burkholderiales</taxon>
        <taxon>Sphaerotilaceae</taxon>
        <taxon>Roseateles</taxon>
    </lineage>
</organism>
<evidence type="ECO:0000256" key="1">
    <source>
        <dbReference type="SAM" id="Phobius"/>
    </source>
</evidence>